<feature type="compositionally biased region" description="Basic residues" evidence="1">
    <location>
        <begin position="1"/>
        <end position="14"/>
    </location>
</feature>
<gene>
    <name evidence="2" type="ORF">ACIBP4_06750</name>
</gene>
<dbReference type="EMBL" id="JBITLE010000002">
    <property type="protein sequence ID" value="MFI7262004.1"/>
    <property type="molecule type" value="Genomic_DNA"/>
</dbReference>
<keyword evidence="3" id="KW-1185">Reference proteome</keyword>
<proteinExistence type="predicted"/>
<comment type="caution">
    <text evidence="2">The sequence shown here is derived from an EMBL/GenBank/DDBJ whole genome shotgun (WGS) entry which is preliminary data.</text>
</comment>
<reference evidence="2 3" key="1">
    <citation type="submission" date="2024-10" db="EMBL/GenBank/DDBJ databases">
        <title>The Natural Products Discovery Center: Release of the First 8490 Sequenced Strains for Exploring Actinobacteria Biosynthetic Diversity.</title>
        <authorList>
            <person name="Kalkreuter E."/>
            <person name="Kautsar S.A."/>
            <person name="Yang D."/>
            <person name="Bader C.D."/>
            <person name="Teijaro C.N."/>
            <person name="Fluegel L."/>
            <person name="Davis C.M."/>
            <person name="Simpson J.R."/>
            <person name="Lauterbach L."/>
            <person name="Steele A.D."/>
            <person name="Gui C."/>
            <person name="Meng S."/>
            <person name="Li G."/>
            <person name="Viehrig K."/>
            <person name="Ye F."/>
            <person name="Su P."/>
            <person name="Kiefer A.F."/>
            <person name="Nichols A."/>
            <person name="Cepeda A.J."/>
            <person name="Yan W."/>
            <person name="Fan B."/>
            <person name="Jiang Y."/>
            <person name="Adhikari A."/>
            <person name="Zheng C.-J."/>
            <person name="Schuster L."/>
            <person name="Cowan T.M."/>
            <person name="Smanski M.J."/>
            <person name="Chevrette M.G."/>
            <person name="De Carvalho L.P.S."/>
            <person name="Shen B."/>
        </authorList>
    </citation>
    <scope>NUCLEOTIDE SEQUENCE [LARGE SCALE GENOMIC DNA]</scope>
    <source>
        <strain evidence="2 3">NPDC049845</strain>
    </source>
</reference>
<sequence length="42" mass="4988">MARRVRRATRRRSPVRAFGPDDPLTRDIGENLRVALRNTHRF</sequence>
<feature type="region of interest" description="Disordered" evidence="1">
    <location>
        <begin position="1"/>
        <end position="23"/>
    </location>
</feature>
<accession>A0ABW7ZGM6</accession>
<dbReference type="Proteomes" id="UP001612812">
    <property type="component" value="Unassembled WGS sequence"/>
</dbReference>
<name>A0ABW7ZGM6_9ACTN</name>
<evidence type="ECO:0000313" key="3">
    <source>
        <dbReference type="Proteomes" id="UP001612812"/>
    </source>
</evidence>
<organism evidence="2 3">
    <name type="scientific">Micromonospora maritima</name>
    <dbReference type="NCBI Taxonomy" id="986711"/>
    <lineage>
        <taxon>Bacteria</taxon>
        <taxon>Bacillati</taxon>
        <taxon>Actinomycetota</taxon>
        <taxon>Actinomycetes</taxon>
        <taxon>Micromonosporales</taxon>
        <taxon>Micromonosporaceae</taxon>
        <taxon>Micromonospora</taxon>
    </lineage>
</organism>
<evidence type="ECO:0000256" key="1">
    <source>
        <dbReference type="SAM" id="MobiDB-lite"/>
    </source>
</evidence>
<protein>
    <submittedName>
        <fullName evidence="2">Uncharacterized protein</fullName>
    </submittedName>
</protein>
<dbReference type="RefSeq" id="WP_396767869.1">
    <property type="nucleotide sequence ID" value="NZ_JBITLA010000001.1"/>
</dbReference>
<evidence type="ECO:0000313" key="2">
    <source>
        <dbReference type="EMBL" id="MFI7262004.1"/>
    </source>
</evidence>